<evidence type="ECO:0000259" key="2">
    <source>
        <dbReference type="Pfam" id="PF12697"/>
    </source>
</evidence>
<name>A0ABY5YEJ5_9DEIO</name>
<dbReference type="InterPro" id="IPR050266">
    <property type="entry name" value="AB_hydrolase_sf"/>
</dbReference>
<evidence type="ECO:0000256" key="1">
    <source>
        <dbReference type="ARBA" id="ARBA00022801"/>
    </source>
</evidence>
<dbReference type="Proteomes" id="UP001060261">
    <property type="component" value="Chromosome"/>
</dbReference>
<feature type="domain" description="AB hydrolase-1" evidence="2">
    <location>
        <begin position="12"/>
        <end position="235"/>
    </location>
</feature>
<evidence type="ECO:0000313" key="4">
    <source>
        <dbReference type="Proteomes" id="UP001060261"/>
    </source>
</evidence>
<keyword evidence="1 3" id="KW-0378">Hydrolase</keyword>
<sequence length="241" mass="25427">MSGPTPALPLALIHGFGTSGRLWRRVRERLASPTEVLTPDLLGFGNAAALGRDGQMTGDMAEHLAGVLRASGSGPYRLAAHSMGGKVALLLAARHPALVAELLLIAPSPAGPEPMGDEDRAQLRAAWGDPVALEKQYRHISRQPLPEQDLYQLVSDGLRASRDAWEAWTDVGSREDIGGELGTLAVPVTVLFSEDDPAIGPEVIRDEVLAKLAGTQGQPIKGSGHLIPLEVPQSVLTALGE</sequence>
<proteinExistence type="predicted"/>
<evidence type="ECO:0000313" key="3">
    <source>
        <dbReference type="EMBL" id="UWX63509.1"/>
    </source>
</evidence>
<protein>
    <submittedName>
        <fullName evidence="3">Alpha/beta hydrolase</fullName>
    </submittedName>
</protein>
<dbReference type="SUPFAM" id="SSF53474">
    <property type="entry name" value="alpha/beta-Hydrolases"/>
    <property type="match status" value="1"/>
</dbReference>
<dbReference type="PRINTS" id="PR00111">
    <property type="entry name" value="ABHYDROLASE"/>
</dbReference>
<organism evidence="3 4">
    <name type="scientific">Deinococcus rubellus</name>
    <dbReference type="NCBI Taxonomy" id="1889240"/>
    <lineage>
        <taxon>Bacteria</taxon>
        <taxon>Thermotogati</taxon>
        <taxon>Deinococcota</taxon>
        <taxon>Deinococci</taxon>
        <taxon>Deinococcales</taxon>
        <taxon>Deinococcaceae</taxon>
        <taxon>Deinococcus</taxon>
    </lineage>
</organism>
<accession>A0ABY5YEJ5</accession>
<dbReference type="RefSeq" id="WP_260559794.1">
    <property type="nucleotide sequence ID" value="NZ_BAABEC010000180.1"/>
</dbReference>
<dbReference type="InterPro" id="IPR029058">
    <property type="entry name" value="AB_hydrolase_fold"/>
</dbReference>
<dbReference type="InterPro" id="IPR000073">
    <property type="entry name" value="AB_hydrolase_1"/>
</dbReference>
<reference evidence="3" key="1">
    <citation type="submission" date="2022-09" db="EMBL/GenBank/DDBJ databases">
        <title>genome sequence of Deinococcus rubellus.</title>
        <authorList>
            <person name="Srinivasan S."/>
        </authorList>
    </citation>
    <scope>NUCLEOTIDE SEQUENCE</scope>
    <source>
        <strain evidence="3">Ant6</strain>
    </source>
</reference>
<gene>
    <name evidence="3" type="ORF">N0D28_12270</name>
</gene>
<dbReference type="EMBL" id="CP104213">
    <property type="protein sequence ID" value="UWX63509.1"/>
    <property type="molecule type" value="Genomic_DNA"/>
</dbReference>
<keyword evidence="4" id="KW-1185">Reference proteome</keyword>
<dbReference type="GO" id="GO:0016787">
    <property type="term" value="F:hydrolase activity"/>
    <property type="evidence" value="ECO:0007669"/>
    <property type="project" value="UniProtKB-KW"/>
</dbReference>
<dbReference type="PANTHER" id="PTHR43798:SF31">
    <property type="entry name" value="AB HYDROLASE SUPERFAMILY PROTEIN YCLE"/>
    <property type="match status" value="1"/>
</dbReference>
<dbReference type="Pfam" id="PF12697">
    <property type="entry name" value="Abhydrolase_6"/>
    <property type="match status" value="1"/>
</dbReference>
<dbReference type="Gene3D" id="3.40.50.1820">
    <property type="entry name" value="alpha/beta hydrolase"/>
    <property type="match status" value="1"/>
</dbReference>
<dbReference type="PANTHER" id="PTHR43798">
    <property type="entry name" value="MONOACYLGLYCEROL LIPASE"/>
    <property type="match status" value="1"/>
</dbReference>